<dbReference type="AlphaFoldDB" id="A0A078L5M2"/>
<protein>
    <recommendedName>
        <fullName evidence="1">Peptidase S24/S26A/S26B/S26C domain-containing protein</fullName>
    </recommendedName>
</protein>
<feature type="domain" description="Peptidase S24/S26A/S26B/S26C" evidence="1">
    <location>
        <begin position="145"/>
        <end position="234"/>
    </location>
</feature>
<proteinExistence type="predicted"/>
<name>A0A078L5M2_9GAMM</name>
<dbReference type="RefSeq" id="WP_044012661.1">
    <property type="nucleotide sequence ID" value="NZ_CCVW01000005.1"/>
</dbReference>
<dbReference type="EMBL" id="CCSB01000005">
    <property type="protein sequence ID" value="CDZ79389.1"/>
    <property type="molecule type" value="Genomic_DNA"/>
</dbReference>
<dbReference type="SUPFAM" id="SSF47413">
    <property type="entry name" value="lambda repressor-like DNA-binding domains"/>
    <property type="match status" value="1"/>
</dbReference>
<dbReference type="InterPro" id="IPR015927">
    <property type="entry name" value="Peptidase_S24_S26A/B/C"/>
</dbReference>
<dbReference type="eggNOG" id="COG1396">
    <property type="taxonomic scope" value="Bacteria"/>
</dbReference>
<organism evidence="2 3">
    <name type="scientific">Legionella massiliensis</name>
    <dbReference type="NCBI Taxonomy" id="1034943"/>
    <lineage>
        <taxon>Bacteria</taxon>
        <taxon>Pseudomonadati</taxon>
        <taxon>Pseudomonadota</taxon>
        <taxon>Gammaproteobacteria</taxon>
        <taxon>Legionellales</taxon>
        <taxon>Legionellaceae</taxon>
        <taxon>Legionella</taxon>
    </lineage>
</organism>
<accession>A0A078L5M2</accession>
<dbReference type="STRING" id="1034943.BN59_03707"/>
<reference evidence="2 3" key="1">
    <citation type="submission" date="2014-06" db="EMBL/GenBank/DDBJ databases">
        <authorList>
            <person name="Urmite Genomes Urmite Genomes"/>
        </authorList>
    </citation>
    <scope>NUCLEOTIDE SEQUENCE [LARGE SCALE GENOMIC DNA]</scope>
</reference>
<dbReference type="Proteomes" id="UP000044071">
    <property type="component" value="Unassembled WGS sequence"/>
</dbReference>
<dbReference type="Gene3D" id="1.10.260.40">
    <property type="entry name" value="lambda repressor-like DNA-binding domains"/>
    <property type="match status" value="1"/>
</dbReference>
<sequence>MSKIILLRFVVLSIKFNPKWIENILSDMNTKEYIKKVLITDELSTPEARADRLKRLRNLTNLSRKEICEFCNLNLNTYKGWELGRFGGLPADGAEKIISHVIRLGVICTTDWLLYGKDPSPSLASTKSNLTDGDNIEVSSLNLIEKEFTVFQSLLENALLERVDDDSVLPNFKEGDYLAGVKLYDQEISLAVNQLCIVQTIDGKKLIRYLKRGTSKDCYSLISTNPLSKSQDLAIINTRLLYAAPIYRHYIVNNNTPTNSKTE</sequence>
<dbReference type="OrthoDB" id="5653989at2"/>
<dbReference type="Pfam" id="PF00717">
    <property type="entry name" value="Peptidase_S24"/>
    <property type="match status" value="1"/>
</dbReference>
<evidence type="ECO:0000313" key="3">
    <source>
        <dbReference type="Proteomes" id="UP000044071"/>
    </source>
</evidence>
<evidence type="ECO:0000313" key="2">
    <source>
        <dbReference type="EMBL" id="CDZ79389.1"/>
    </source>
</evidence>
<dbReference type="InterPro" id="IPR010982">
    <property type="entry name" value="Lambda_DNA-bd_dom_sf"/>
</dbReference>
<keyword evidence="3" id="KW-1185">Reference proteome</keyword>
<gene>
    <name evidence="2" type="ORF">BN59_03707</name>
</gene>
<dbReference type="GO" id="GO:0003677">
    <property type="term" value="F:DNA binding"/>
    <property type="evidence" value="ECO:0007669"/>
    <property type="project" value="InterPro"/>
</dbReference>
<evidence type="ECO:0000259" key="1">
    <source>
        <dbReference type="Pfam" id="PF00717"/>
    </source>
</evidence>